<dbReference type="AlphaFoldDB" id="F6X8V6"/>
<dbReference type="GeneID" id="113474151"/>
<evidence type="ECO:0000313" key="6">
    <source>
        <dbReference type="Proteomes" id="UP000008144"/>
    </source>
</evidence>
<keyword evidence="6" id="KW-1185">Reference proteome</keyword>
<feature type="domain" description="Katanin p80 subunit C-terminal" evidence="4">
    <location>
        <begin position="13"/>
        <end position="172"/>
    </location>
</feature>
<dbReference type="Pfam" id="PF13925">
    <property type="entry name" value="Katanin_con80"/>
    <property type="match status" value="1"/>
</dbReference>
<dbReference type="PANTHER" id="PTHR14682">
    <property type="entry name" value="KATNB1-LIKE PROTEIN 1"/>
    <property type="match status" value="1"/>
</dbReference>
<dbReference type="GeneTree" id="ENSGT00390000012351"/>
<dbReference type="GO" id="GO:0008017">
    <property type="term" value="F:microtubule binding"/>
    <property type="evidence" value="ECO:0007669"/>
    <property type="project" value="InterPro"/>
</dbReference>
<dbReference type="InterPro" id="IPR042404">
    <property type="entry name" value="KATNBL1"/>
</dbReference>
<evidence type="ECO:0000259" key="4">
    <source>
        <dbReference type="Pfam" id="PF13925"/>
    </source>
</evidence>
<gene>
    <name evidence="5" type="primary">LOC113474151</name>
</gene>
<keyword evidence="2" id="KW-0963">Cytoplasm</keyword>
<dbReference type="RefSeq" id="XP_026689781.1">
    <property type="nucleotide sequence ID" value="XM_026833980.1"/>
</dbReference>
<dbReference type="HOGENOM" id="CLU_130464_0_0_1"/>
<name>F6X8V6_CIOIN</name>
<accession>F6X8V6</accession>
<protein>
    <submittedName>
        <fullName evidence="5">KATNB1-like protein 1</fullName>
    </submittedName>
</protein>
<dbReference type="OMA" id="ITQGHAV"/>
<dbReference type="InParanoid" id="F6X8V6"/>
<evidence type="ECO:0000256" key="1">
    <source>
        <dbReference type="ARBA" id="ARBA00004245"/>
    </source>
</evidence>
<dbReference type="FunCoup" id="F6X8V6">
    <property type="interactions" value="31"/>
</dbReference>
<dbReference type="Proteomes" id="UP000008144">
    <property type="component" value="Chromosome 3"/>
</dbReference>
<keyword evidence="3" id="KW-0206">Cytoskeleton</keyword>
<organism evidence="5 6">
    <name type="scientific">Ciona intestinalis</name>
    <name type="common">Transparent sea squirt</name>
    <name type="synonym">Ascidia intestinalis</name>
    <dbReference type="NCBI Taxonomy" id="7719"/>
    <lineage>
        <taxon>Eukaryota</taxon>
        <taxon>Metazoa</taxon>
        <taxon>Chordata</taxon>
        <taxon>Tunicata</taxon>
        <taxon>Ascidiacea</taxon>
        <taxon>Phlebobranchia</taxon>
        <taxon>Cionidae</taxon>
        <taxon>Ciona</taxon>
    </lineage>
</organism>
<dbReference type="Ensembl" id="ENSCINT00000022459.2">
    <property type="protein sequence ID" value="ENSCINP00000022213.2"/>
    <property type="gene ID" value="ENSCING00000011667.2"/>
</dbReference>
<comment type="subcellular location">
    <subcellularLocation>
        <location evidence="1">Cytoplasm</location>
        <location evidence="1">Cytoskeleton</location>
    </subcellularLocation>
</comment>
<dbReference type="OrthoDB" id="8754475at2759"/>
<reference evidence="5" key="4">
    <citation type="submission" date="2025-09" db="UniProtKB">
        <authorList>
            <consortium name="Ensembl"/>
        </authorList>
    </citation>
    <scope>IDENTIFICATION</scope>
</reference>
<dbReference type="GO" id="GO:0005856">
    <property type="term" value="C:cytoskeleton"/>
    <property type="evidence" value="ECO:0007669"/>
    <property type="project" value="UniProtKB-SubCell"/>
</dbReference>
<reference evidence="5" key="2">
    <citation type="journal article" date="2008" name="Genome Biol.">
        <title>Improved genome assembly and evidence-based global gene model set for the chordate Ciona intestinalis: new insight into intron and operon populations.</title>
        <authorList>
            <person name="Satou Y."/>
            <person name="Mineta K."/>
            <person name="Ogasawara M."/>
            <person name="Sasakura Y."/>
            <person name="Shoguchi E."/>
            <person name="Ueno K."/>
            <person name="Yamada L."/>
            <person name="Matsumoto J."/>
            <person name="Wasserscheid J."/>
            <person name="Dewar K."/>
            <person name="Wiley G.B."/>
            <person name="Macmil S.L."/>
            <person name="Roe B.A."/>
            <person name="Zeller R.W."/>
            <person name="Hastings K.E."/>
            <person name="Lemaire P."/>
            <person name="Lindquist E."/>
            <person name="Endo T."/>
            <person name="Hotta K."/>
            <person name="Inaba K."/>
        </authorList>
    </citation>
    <scope>NUCLEOTIDE SEQUENCE [LARGE SCALE GENOMIC DNA]</scope>
    <source>
        <strain evidence="5">wild type</strain>
    </source>
</reference>
<evidence type="ECO:0000313" key="5">
    <source>
        <dbReference type="Ensembl" id="ENSCINP00000022213.2"/>
    </source>
</evidence>
<dbReference type="KEGG" id="cin:113474151"/>
<sequence length="177" mass="20628">MASHQTRCEQIMKEHQVVISVLQTRAMRINAALTFWKSKDFTQLISYLLRTNDDSLFVDILPFLTKSLTENEKQKQPVTLGVCLELLPILERLLTKKYEEYVVVSLDLIRTMMKTWYRELYNMKQHENNLPLNSSLSLPPIYVKLMSLNELVERLSKKSGTTATKAKVVHEILNQLM</sequence>
<evidence type="ECO:0000256" key="3">
    <source>
        <dbReference type="ARBA" id="ARBA00023212"/>
    </source>
</evidence>
<reference evidence="6" key="1">
    <citation type="journal article" date="2002" name="Science">
        <title>The draft genome of Ciona intestinalis: insights into chordate and vertebrate origins.</title>
        <authorList>
            <person name="Dehal P."/>
            <person name="Satou Y."/>
            <person name="Campbell R.K."/>
            <person name="Chapman J."/>
            <person name="Degnan B."/>
            <person name="De Tomaso A."/>
            <person name="Davidson B."/>
            <person name="Di Gregorio A."/>
            <person name="Gelpke M."/>
            <person name="Goodstein D.M."/>
            <person name="Harafuji N."/>
            <person name="Hastings K.E."/>
            <person name="Ho I."/>
            <person name="Hotta K."/>
            <person name="Huang W."/>
            <person name="Kawashima T."/>
            <person name="Lemaire P."/>
            <person name="Martinez D."/>
            <person name="Meinertzhagen I.A."/>
            <person name="Necula S."/>
            <person name="Nonaka M."/>
            <person name="Putnam N."/>
            <person name="Rash S."/>
            <person name="Saiga H."/>
            <person name="Satake M."/>
            <person name="Terry A."/>
            <person name="Yamada L."/>
            <person name="Wang H.G."/>
            <person name="Awazu S."/>
            <person name="Azumi K."/>
            <person name="Boore J."/>
            <person name="Branno M."/>
            <person name="Chin-Bow S."/>
            <person name="DeSantis R."/>
            <person name="Doyle S."/>
            <person name="Francino P."/>
            <person name="Keys D.N."/>
            <person name="Haga S."/>
            <person name="Hayashi H."/>
            <person name="Hino K."/>
            <person name="Imai K.S."/>
            <person name="Inaba K."/>
            <person name="Kano S."/>
            <person name="Kobayashi K."/>
            <person name="Kobayashi M."/>
            <person name="Lee B.I."/>
            <person name="Makabe K.W."/>
            <person name="Manohar C."/>
            <person name="Matassi G."/>
            <person name="Medina M."/>
            <person name="Mochizuki Y."/>
            <person name="Mount S."/>
            <person name="Morishita T."/>
            <person name="Miura S."/>
            <person name="Nakayama A."/>
            <person name="Nishizaka S."/>
            <person name="Nomoto H."/>
            <person name="Ohta F."/>
            <person name="Oishi K."/>
            <person name="Rigoutsos I."/>
            <person name="Sano M."/>
            <person name="Sasaki A."/>
            <person name="Sasakura Y."/>
            <person name="Shoguchi E."/>
            <person name="Shin-i T."/>
            <person name="Spagnuolo A."/>
            <person name="Stainier D."/>
            <person name="Suzuki M.M."/>
            <person name="Tassy O."/>
            <person name="Takatori N."/>
            <person name="Tokuoka M."/>
            <person name="Yagi K."/>
            <person name="Yoshizaki F."/>
            <person name="Wada S."/>
            <person name="Zhang C."/>
            <person name="Hyatt P.D."/>
            <person name="Larimer F."/>
            <person name="Detter C."/>
            <person name="Doggett N."/>
            <person name="Glavina T."/>
            <person name="Hawkins T."/>
            <person name="Richardson P."/>
            <person name="Lucas S."/>
            <person name="Kohara Y."/>
            <person name="Levine M."/>
            <person name="Satoh N."/>
            <person name="Rokhsar D.S."/>
        </authorList>
    </citation>
    <scope>NUCLEOTIDE SEQUENCE [LARGE SCALE GENOMIC DNA]</scope>
</reference>
<proteinExistence type="predicted"/>
<dbReference type="EMBL" id="EAAA01001645">
    <property type="status" value="NOT_ANNOTATED_CDS"/>
    <property type="molecule type" value="Genomic_DNA"/>
</dbReference>
<evidence type="ECO:0000256" key="2">
    <source>
        <dbReference type="ARBA" id="ARBA00022490"/>
    </source>
</evidence>
<dbReference type="PANTHER" id="PTHR14682:SF1">
    <property type="entry name" value="KATNB1-LIKE PROTEIN 1"/>
    <property type="match status" value="1"/>
</dbReference>
<dbReference type="InterPro" id="IPR028021">
    <property type="entry name" value="Katanin_C-terminal"/>
</dbReference>
<dbReference type="STRING" id="7719.ENSCINP00000022213"/>
<reference evidence="5" key="3">
    <citation type="submission" date="2025-08" db="UniProtKB">
        <authorList>
            <consortium name="Ensembl"/>
        </authorList>
    </citation>
    <scope>IDENTIFICATION</scope>
</reference>